<organism evidence="2 3">
    <name type="scientific">Lecanosticta acicola</name>
    <dbReference type="NCBI Taxonomy" id="111012"/>
    <lineage>
        <taxon>Eukaryota</taxon>
        <taxon>Fungi</taxon>
        <taxon>Dikarya</taxon>
        <taxon>Ascomycota</taxon>
        <taxon>Pezizomycotina</taxon>
        <taxon>Dothideomycetes</taxon>
        <taxon>Dothideomycetidae</taxon>
        <taxon>Mycosphaerellales</taxon>
        <taxon>Mycosphaerellaceae</taxon>
        <taxon>Lecanosticta</taxon>
    </lineage>
</organism>
<comment type="caution">
    <text evidence="2">The sequence shown here is derived from an EMBL/GenBank/DDBJ whole genome shotgun (WGS) entry which is preliminary data.</text>
</comment>
<gene>
    <name evidence="2" type="ORF">LECACI_7A001110</name>
</gene>
<feature type="compositionally biased region" description="Low complexity" evidence="1">
    <location>
        <begin position="61"/>
        <end position="76"/>
    </location>
</feature>
<dbReference type="Proteomes" id="UP001296104">
    <property type="component" value="Unassembled WGS sequence"/>
</dbReference>
<feature type="compositionally biased region" description="Basic and acidic residues" evidence="1">
    <location>
        <begin position="45"/>
        <end position="59"/>
    </location>
</feature>
<evidence type="ECO:0000313" key="3">
    <source>
        <dbReference type="Proteomes" id="UP001296104"/>
    </source>
</evidence>
<keyword evidence="3" id="KW-1185">Reference proteome</keyword>
<feature type="region of interest" description="Disordered" evidence="1">
    <location>
        <begin position="45"/>
        <end position="76"/>
    </location>
</feature>
<dbReference type="AlphaFoldDB" id="A0AAI8YSE2"/>
<proteinExistence type="predicted"/>
<evidence type="ECO:0000313" key="2">
    <source>
        <dbReference type="EMBL" id="CAK3816535.1"/>
    </source>
</evidence>
<sequence length="472" mass="53860">MKGSSVVQGLKSLADKIHPQLPLNVKESQRLLTALTSSFRKHLDAAHPQHLPDDTDRTKASSSSGSVSNISSSGMRSSGSYADQHLASVLTNPLMVKGGKPLDFASAKIELAKNRHKHPVDILEEYHTKGAATLDIAQLCLRTAADDIAHLTIEQKRARLLEHQPGRRVFRWLVESRLLESDVFADYFDLIDQVTYCLLHEGQERTVWTWYNQDITTSKEHEKAKSRSNLRRMHHFDRWRGRLLHAVVEWKLGRFDHDGKTLDTQHVHDALDAFFMACDIRIPRARDGSRHHYWLPLAPAALVLHTELSRPFATSSAQRGDLDIRRYERFASLVSMWSQGMFCEIEKATLDLVHPARPSSTKAYNVATQLFSDPPSPRAKAFLPRIQTALEASSERHGWWFFFVRTVSLLRSEGKISEAAWLTAEMQRRFPKQWRFVEENVEPDLTAKTRTEETSRASDVPKSLRIPFPSFT</sequence>
<protein>
    <submittedName>
        <fullName evidence="2">Uncharacterized protein</fullName>
    </submittedName>
</protein>
<reference evidence="2" key="1">
    <citation type="submission" date="2023-11" db="EMBL/GenBank/DDBJ databases">
        <authorList>
            <person name="Alioto T."/>
            <person name="Alioto T."/>
            <person name="Gomez Garrido J."/>
        </authorList>
    </citation>
    <scope>NUCLEOTIDE SEQUENCE</scope>
</reference>
<dbReference type="EMBL" id="CAVMBE010000004">
    <property type="protein sequence ID" value="CAK3816535.1"/>
    <property type="molecule type" value="Genomic_DNA"/>
</dbReference>
<evidence type="ECO:0000256" key="1">
    <source>
        <dbReference type="SAM" id="MobiDB-lite"/>
    </source>
</evidence>
<name>A0AAI8YSE2_9PEZI</name>
<accession>A0AAI8YSE2</accession>